<dbReference type="InterPro" id="IPR036291">
    <property type="entry name" value="NAD(P)-bd_dom_sf"/>
</dbReference>
<keyword evidence="1" id="KW-0560">Oxidoreductase</keyword>
<dbReference type="PANTHER" id="PTHR43157:SF31">
    <property type="entry name" value="PHOSPHATIDYLINOSITOL-GLYCAN BIOSYNTHESIS CLASS F PROTEIN"/>
    <property type="match status" value="1"/>
</dbReference>
<dbReference type="InterPro" id="IPR002347">
    <property type="entry name" value="SDR_fam"/>
</dbReference>
<evidence type="ECO:0000313" key="2">
    <source>
        <dbReference type="EMBL" id="CAJ2508338.1"/>
    </source>
</evidence>
<reference evidence="2" key="1">
    <citation type="submission" date="2023-10" db="EMBL/GenBank/DDBJ databases">
        <authorList>
            <person name="Hackl T."/>
        </authorList>
    </citation>
    <scope>NUCLEOTIDE SEQUENCE</scope>
</reference>
<evidence type="ECO:0000256" key="1">
    <source>
        <dbReference type="ARBA" id="ARBA00023002"/>
    </source>
</evidence>
<dbReference type="Pfam" id="PF00106">
    <property type="entry name" value="adh_short"/>
    <property type="match status" value="1"/>
</dbReference>
<evidence type="ECO:0000313" key="3">
    <source>
        <dbReference type="Proteomes" id="UP001295740"/>
    </source>
</evidence>
<dbReference type="Gene3D" id="3.40.50.720">
    <property type="entry name" value="NAD(P)-binding Rossmann-like Domain"/>
    <property type="match status" value="1"/>
</dbReference>
<organism evidence="2 3">
    <name type="scientific">Anthostomella pinea</name>
    <dbReference type="NCBI Taxonomy" id="933095"/>
    <lineage>
        <taxon>Eukaryota</taxon>
        <taxon>Fungi</taxon>
        <taxon>Dikarya</taxon>
        <taxon>Ascomycota</taxon>
        <taxon>Pezizomycotina</taxon>
        <taxon>Sordariomycetes</taxon>
        <taxon>Xylariomycetidae</taxon>
        <taxon>Xylariales</taxon>
        <taxon>Xylariaceae</taxon>
        <taxon>Anthostomella</taxon>
    </lineage>
</organism>
<dbReference type="PRINTS" id="PR00081">
    <property type="entry name" value="GDHRDH"/>
</dbReference>
<dbReference type="PANTHER" id="PTHR43157">
    <property type="entry name" value="PHOSPHATIDYLINOSITOL-GLYCAN BIOSYNTHESIS CLASS F PROTEIN-RELATED"/>
    <property type="match status" value="1"/>
</dbReference>
<dbReference type="EMBL" id="CAUWAG010000011">
    <property type="protein sequence ID" value="CAJ2508338.1"/>
    <property type="molecule type" value="Genomic_DNA"/>
</dbReference>
<dbReference type="GO" id="GO:0016491">
    <property type="term" value="F:oxidoreductase activity"/>
    <property type="evidence" value="ECO:0007669"/>
    <property type="project" value="UniProtKB-KW"/>
</dbReference>
<gene>
    <name evidence="2" type="ORF">KHLLAP_LOCUS8806</name>
</gene>
<comment type="caution">
    <text evidence="2">The sequence shown here is derived from an EMBL/GenBank/DDBJ whole genome shotgun (WGS) entry which is preliminary data.</text>
</comment>
<accession>A0AAI8VNW0</accession>
<dbReference type="Proteomes" id="UP001295740">
    <property type="component" value="Unassembled WGS sequence"/>
</dbReference>
<proteinExistence type="predicted"/>
<sequence>MPDFAITPEKRASQRAFFKRQLFFTPPAVLRSEVDLHEKTVIVTGSSTGIGLECARQFLDLGIGRLILAVRSESKGETARDDLLAGRNADEHTVEIWPLDLAKFESVTSFAQRAKGLERLDILVNNAGLTKLSFERNKNTGHEETVQVNYLSLALLTVLLLPTLKQKNSPDRPGRIVMVNSDVASWAKFKEKNSIPLLAALDKESNFDNQDTYYTSKLLCQLFLSELAKRVPPCVAIINAPNPGLCKSGLQREFNGTVAGFLFGIFKNIFARTVSVGARTLIDAAVKHGQESHGQYLEDCKIQPMAPLVHKAKGIEIAERLWRETLEELEFAKAGEIIDSMGTN</sequence>
<dbReference type="SUPFAM" id="SSF51735">
    <property type="entry name" value="NAD(P)-binding Rossmann-fold domains"/>
    <property type="match status" value="1"/>
</dbReference>
<keyword evidence="3" id="KW-1185">Reference proteome</keyword>
<protein>
    <submittedName>
        <fullName evidence="2">Uu.00g133640.m01.CDS01</fullName>
    </submittedName>
</protein>
<dbReference type="AlphaFoldDB" id="A0AAI8VNW0"/>
<name>A0AAI8VNW0_9PEZI</name>